<dbReference type="InterPro" id="IPR003995">
    <property type="entry name" value="RTX_toxin_determinant-A"/>
</dbReference>
<dbReference type="RefSeq" id="WP_105513256.1">
    <property type="nucleotide sequence ID" value="NZ_PVEP01000001.1"/>
</dbReference>
<dbReference type="Pfam" id="PF00353">
    <property type="entry name" value="HemolysinCabind"/>
    <property type="match status" value="7"/>
</dbReference>
<dbReference type="GO" id="GO:0005576">
    <property type="term" value="C:extracellular region"/>
    <property type="evidence" value="ECO:0007669"/>
    <property type="project" value="UniProtKB-SubCell"/>
</dbReference>
<dbReference type="PROSITE" id="PS00330">
    <property type="entry name" value="HEMOLYSIN_CALCIUM"/>
    <property type="match status" value="7"/>
</dbReference>
<evidence type="ECO:0000256" key="7">
    <source>
        <dbReference type="ARBA" id="ARBA00023136"/>
    </source>
</evidence>
<dbReference type="Gene3D" id="2.170.16.10">
    <property type="entry name" value="Hedgehog/Intein (Hint) domain"/>
    <property type="match status" value="1"/>
</dbReference>
<evidence type="ECO:0000259" key="8">
    <source>
        <dbReference type="SMART" id="SM00306"/>
    </source>
</evidence>
<evidence type="ECO:0000256" key="3">
    <source>
        <dbReference type="ARBA" id="ARBA00022525"/>
    </source>
</evidence>
<keyword evidence="3" id="KW-0964">Secreted</keyword>
<keyword evidence="5" id="KW-0677">Repeat</keyword>
<dbReference type="InterPro" id="IPR001343">
    <property type="entry name" value="Hemolysn_Ca-bd"/>
</dbReference>
<sequence>MPNTFSWIYLGTSTTVLDPTEGNTVAENASALVGQTYGSTTDPLYNHVTQVTMNDLGGNATALDQDNTISNDTFTTNIGAGTQTFTFDATIIYNATITYANGTTATVSAVLAQDTAGHLFLAPDSTATAAPDTVAYQNMPIVSIRLDSITGGTTSYAGIATDRIVTGFDDGWVEGTAGNDLINSTYVEPIANGTDKIDGGDGISSSTTSWQDDRVRAGAGNDTVLSGLGNDYVDGGTGTDSIDGGAGNDSLYGGTGVFNDTILGGTGNDTIDGGDGNDSLLGGDGNDSILGGTGADTVDGGLGADTILGGAGNDSLYGGTGTFNDVIAGGDGADRIDGGDGNDWIAGGSGDDTILGGTGDDYIDADNMLVNGSFEAGVPAGSWSAQAIAGWHSNSSDLVEVWGSGIAGASPSDGSNSIELDYAGAVDAIWQDVATTASQSYTLSLSAMARSGYSGESFQIYWQGALIGTVTPGTDWATYTFTVTGSGGLDRLEFRELSSENNSAGNLIDNVSLTTGVGGNDTVDGGAGNDTILGGAGNDTLNGGDGNDSLVGGSGTDSILGGVGTDTIDGGTGNDTIDGGAGADSIAGGDGDDLIKLTGTFGNDTIMGGEAGETIGDTIDATAISANQTVTFTGGEAGTLTDGTSTATFSEIERFLLGSGNDSVNGAAADLSMYVDAGAGNDSLTGGSAADTLIGGLGNDTFAGVGIGDVVDGSEDPGNTDVDVLDLFGSGWTKATTDIHFSDLTNENGTVIFYDSFGTIIGTMDFSNIETIVPCFTPGTLIATDRGEVDVDDLSVGDRVLTMDHGYQEIRWIGRRDLGAAELARLPKLRPVLIAKDALGDGVPARDLRVSPQHRLLLRGAATELFIGEAEALAPAAHFLGQPGVARDAAAAGVRYIHLMFDRHEIVRSNGLWSESFQPGAATLSSMDDAVREELFTLFPGLSVPGALPYPAARLTLKRYEVHQILAS</sequence>
<dbReference type="PANTHER" id="PTHR38340">
    <property type="entry name" value="S-LAYER PROTEIN"/>
    <property type="match status" value="1"/>
</dbReference>
<reference evidence="9 10" key="1">
    <citation type="submission" date="2018-02" db="EMBL/GenBank/DDBJ databases">
        <title>Genomic Encyclopedia of Archaeal and Bacterial Type Strains, Phase II (KMG-II): from individual species to whole genera.</title>
        <authorList>
            <person name="Goeker M."/>
        </authorList>
    </citation>
    <scope>NUCLEOTIDE SEQUENCE [LARGE SCALE GENOMIC DNA]</scope>
    <source>
        <strain evidence="9 10">DSM 18921</strain>
    </source>
</reference>
<comment type="subcellular location">
    <subcellularLocation>
        <location evidence="1">Membrane</location>
    </subcellularLocation>
    <subcellularLocation>
        <location evidence="2">Secreted</location>
    </subcellularLocation>
</comment>
<evidence type="ECO:0000313" key="9">
    <source>
        <dbReference type="EMBL" id="PQV59049.1"/>
    </source>
</evidence>
<dbReference type="InterPro" id="IPR028992">
    <property type="entry name" value="Hedgehog/Intein_dom"/>
</dbReference>
<dbReference type="GO" id="GO:0016539">
    <property type="term" value="P:intein-mediated protein splicing"/>
    <property type="evidence" value="ECO:0007669"/>
    <property type="project" value="InterPro"/>
</dbReference>
<dbReference type="EMBL" id="PVEP01000001">
    <property type="protein sequence ID" value="PQV59049.1"/>
    <property type="molecule type" value="Genomic_DNA"/>
</dbReference>
<dbReference type="SMART" id="SM00306">
    <property type="entry name" value="HintN"/>
    <property type="match status" value="1"/>
</dbReference>
<protein>
    <submittedName>
        <fullName evidence="9">Ca2+-binding RTX toxin-like protein</fullName>
    </submittedName>
</protein>
<dbReference type="PROSITE" id="PS50817">
    <property type="entry name" value="INTEIN_N_TER"/>
    <property type="match status" value="1"/>
</dbReference>
<organism evidence="9 10">
    <name type="scientific">Albidovulum denitrificans</name>
    <dbReference type="NCBI Taxonomy" id="404881"/>
    <lineage>
        <taxon>Bacteria</taxon>
        <taxon>Pseudomonadati</taxon>
        <taxon>Pseudomonadota</taxon>
        <taxon>Alphaproteobacteria</taxon>
        <taxon>Rhodobacterales</taxon>
        <taxon>Paracoccaceae</taxon>
        <taxon>Albidovulum</taxon>
    </lineage>
</organism>
<dbReference type="Proteomes" id="UP000238338">
    <property type="component" value="Unassembled WGS sequence"/>
</dbReference>
<evidence type="ECO:0000256" key="4">
    <source>
        <dbReference type="ARBA" id="ARBA00022656"/>
    </source>
</evidence>
<feature type="domain" description="Hint" evidence="8">
    <location>
        <begin position="773"/>
        <end position="875"/>
    </location>
</feature>
<dbReference type="InterPro" id="IPR011049">
    <property type="entry name" value="Serralysin-like_metalloprot_C"/>
</dbReference>
<keyword evidence="6" id="KW-0843">Virulence</keyword>
<dbReference type="OrthoDB" id="6305173at2"/>
<accession>A0A2S8SE72</accession>
<dbReference type="PRINTS" id="PR00313">
    <property type="entry name" value="CABNDNGRPT"/>
</dbReference>
<dbReference type="SUPFAM" id="SSF51294">
    <property type="entry name" value="Hedgehog/intein (Hint) domain"/>
    <property type="match status" value="1"/>
</dbReference>
<keyword evidence="7" id="KW-0472">Membrane</keyword>
<dbReference type="Gene3D" id="2.150.10.10">
    <property type="entry name" value="Serralysin-like metalloprotease, C-terminal"/>
    <property type="match status" value="5"/>
</dbReference>
<evidence type="ECO:0000313" key="10">
    <source>
        <dbReference type="Proteomes" id="UP000238338"/>
    </source>
</evidence>
<name>A0A2S8SE72_9RHOB</name>
<evidence type="ECO:0000256" key="5">
    <source>
        <dbReference type="ARBA" id="ARBA00022737"/>
    </source>
</evidence>
<keyword evidence="4" id="KW-0800">Toxin</keyword>
<dbReference type="GO" id="GO:0090729">
    <property type="term" value="F:toxin activity"/>
    <property type="evidence" value="ECO:0007669"/>
    <property type="project" value="UniProtKB-KW"/>
</dbReference>
<dbReference type="InterPro" id="IPR003587">
    <property type="entry name" value="Hint_dom_N"/>
</dbReference>
<dbReference type="InterPro" id="IPR036844">
    <property type="entry name" value="Hint_dom_sf"/>
</dbReference>
<evidence type="ECO:0000256" key="2">
    <source>
        <dbReference type="ARBA" id="ARBA00004613"/>
    </source>
</evidence>
<dbReference type="SUPFAM" id="SSF51120">
    <property type="entry name" value="beta-Roll"/>
    <property type="match status" value="4"/>
</dbReference>
<evidence type="ECO:0000256" key="6">
    <source>
        <dbReference type="ARBA" id="ARBA00023026"/>
    </source>
</evidence>
<dbReference type="InterPro" id="IPR006141">
    <property type="entry name" value="Intein_N"/>
</dbReference>
<evidence type="ECO:0000256" key="1">
    <source>
        <dbReference type="ARBA" id="ARBA00004370"/>
    </source>
</evidence>
<dbReference type="PRINTS" id="PR01488">
    <property type="entry name" value="RTXTOXINA"/>
</dbReference>
<dbReference type="GO" id="GO:0005509">
    <property type="term" value="F:calcium ion binding"/>
    <property type="evidence" value="ECO:0007669"/>
    <property type="project" value="InterPro"/>
</dbReference>
<proteinExistence type="predicted"/>
<dbReference type="InterPro" id="IPR018511">
    <property type="entry name" value="Hemolysin-typ_Ca-bd_CS"/>
</dbReference>
<dbReference type="AlphaFoldDB" id="A0A2S8SE72"/>
<comment type="caution">
    <text evidence="9">The sequence shown here is derived from an EMBL/GenBank/DDBJ whole genome shotgun (WGS) entry which is preliminary data.</text>
</comment>
<dbReference type="InterPro" id="IPR050557">
    <property type="entry name" value="RTX_toxin/Mannuronan_C5-epim"/>
</dbReference>
<dbReference type="PANTHER" id="PTHR38340:SF1">
    <property type="entry name" value="S-LAYER PROTEIN"/>
    <property type="match status" value="1"/>
</dbReference>
<dbReference type="Pfam" id="PF13403">
    <property type="entry name" value="Hint_2"/>
    <property type="match status" value="1"/>
</dbReference>
<keyword evidence="10" id="KW-1185">Reference proteome</keyword>
<gene>
    <name evidence="9" type="ORF">LX70_00869</name>
</gene>
<dbReference type="GO" id="GO:0016020">
    <property type="term" value="C:membrane"/>
    <property type="evidence" value="ECO:0007669"/>
    <property type="project" value="UniProtKB-SubCell"/>
</dbReference>